<name>A0A813B3C3_9DINO</name>
<evidence type="ECO:0000259" key="2">
    <source>
        <dbReference type="SMART" id="SM01007"/>
    </source>
</evidence>
<dbReference type="AlphaFoldDB" id="A0A813B3C3"/>
<dbReference type="SMART" id="SM01007">
    <property type="entry name" value="Aldolase_II"/>
    <property type="match status" value="1"/>
</dbReference>
<dbReference type="InterPro" id="IPR001303">
    <property type="entry name" value="Aldolase_II/adducin_N"/>
</dbReference>
<dbReference type="InterPro" id="IPR036409">
    <property type="entry name" value="Aldolase_II/adducin_N_sf"/>
</dbReference>
<evidence type="ECO:0000313" key="4">
    <source>
        <dbReference type="Proteomes" id="UP000601435"/>
    </source>
</evidence>
<feature type="compositionally biased region" description="Low complexity" evidence="1">
    <location>
        <begin position="13"/>
        <end position="23"/>
    </location>
</feature>
<feature type="domain" description="Class II aldolase/adducin N-terminal" evidence="2">
    <location>
        <begin position="58"/>
        <end position="246"/>
    </location>
</feature>
<dbReference type="PANTHER" id="PTHR10672:SF3">
    <property type="entry name" value="PROTEIN HU-LI TAI SHAO"/>
    <property type="match status" value="1"/>
</dbReference>
<dbReference type="SUPFAM" id="SSF53639">
    <property type="entry name" value="AraD/HMP-PK domain-like"/>
    <property type="match status" value="1"/>
</dbReference>
<sequence length="317" mass="35502">MRRIQQLSQHVLPSSAAAPSAPADLPEIKSLARRDRTRRDTTLRQRSQFSPLEWEARCKLAIAYRLSAHYGWDELVFNHITLKVPESDRLPGGPHFLINPFGLRFDEVTASSLLKVDLDGNIVDKGTNQGPLFKQGFVVHSAVHAARPDITCVWHCHHSDTVAVLTTKAGFLPLTQEAISQWGEFSYHPFEGNAVDLDERQRMAQNLGPKNKVLLLENHGPLTAGGSVEEAFFRMYNVTLGCTWQIRAMAAVGGDLSKLRVPSGEYLAGLKRRENQTITKSNDDVDKKSENYNEVEAMWHAARRLMESCHGAESIYC</sequence>
<keyword evidence="4" id="KW-1185">Reference proteome</keyword>
<dbReference type="EMBL" id="CAJNJA010066253">
    <property type="protein sequence ID" value="CAE7888430.1"/>
    <property type="molecule type" value="Genomic_DNA"/>
</dbReference>
<dbReference type="Gene3D" id="3.40.225.10">
    <property type="entry name" value="Class II aldolase/adducin N-terminal domain"/>
    <property type="match status" value="1"/>
</dbReference>
<evidence type="ECO:0000256" key="1">
    <source>
        <dbReference type="SAM" id="MobiDB-lite"/>
    </source>
</evidence>
<gene>
    <name evidence="3" type="primary">Add1</name>
    <name evidence="3" type="ORF">SNEC2469_LOCUS29443</name>
</gene>
<dbReference type="Proteomes" id="UP000601435">
    <property type="component" value="Unassembled WGS sequence"/>
</dbReference>
<evidence type="ECO:0000313" key="3">
    <source>
        <dbReference type="EMBL" id="CAE7888430.1"/>
    </source>
</evidence>
<protein>
    <submittedName>
        <fullName evidence="3">Add1 protein</fullName>
    </submittedName>
</protein>
<proteinExistence type="predicted"/>
<dbReference type="InterPro" id="IPR051017">
    <property type="entry name" value="Aldolase-II_Adducin_sf"/>
</dbReference>
<dbReference type="OrthoDB" id="3238794at2759"/>
<dbReference type="GO" id="GO:0005856">
    <property type="term" value="C:cytoskeleton"/>
    <property type="evidence" value="ECO:0007669"/>
    <property type="project" value="TreeGrafter"/>
</dbReference>
<dbReference type="GO" id="GO:0051015">
    <property type="term" value="F:actin filament binding"/>
    <property type="evidence" value="ECO:0007669"/>
    <property type="project" value="TreeGrafter"/>
</dbReference>
<feature type="region of interest" description="Disordered" evidence="1">
    <location>
        <begin position="1"/>
        <end position="26"/>
    </location>
</feature>
<organism evidence="3 4">
    <name type="scientific">Symbiodinium necroappetens</name>
    <dbReference type="NCBI Taxonomy" id="1628268"/>
    <lineage>
        <taxon>Eukaryota</taxon>
        <taxon>Sar</taxon>
        <taxon>Alveolata</taxon>
        <taxon>Dinophyceae</taxon>
        <taxon>Suessiales</taxon>
        <taxon>Symbiodiniaceae</taxon>
        <taxon>Symbiodinium</taxon>
    </lineage>
</organism>
<comment type="caution">
    <text evidence="3">The sequence shown here is derived from an EMBL/GenBank/DDBJ whole genome shotgun (WGS) entry which is preliminary data.</text>
</comment>
<feature type="compositionally biased region" description="Polar residues" evidence="1">
    <location>
        <begin position="1"/>
        <end position="12"/>
    </location>
</feature>
<reference evidence="3" key="1">
    <citation type="submission" date="2021-02" db="EMBL/GenBank/DDBJ databases">
        <authorList>
            <person name="Dougan E. K."/>
            <person name="Rhodes N."/>
            <person name="Thang M."/>
            <person name="Chan C."/>
        </authorList>
    </citation>
    <scope>NUCLEOTIDE SEQUENCE</scope>
</reference>
<accession>A0A813B3C3</accession>
<dbReference type="PANTHER" id="PTHR10672">
    <property type="entry name" value="ADDUCIN"/>
    <property type="match status" value="1"/>
</dbReference>
<dbReference type="Pfam" id="PF00596">
    <property type="entry name" value="Aldolase_II"/>
    <property type="match status" value="1"/>
</dbReference>
<dbReference type="NCBIfam" id="NF005451">
    <property type="entry name" value="PRK07044.1"/>
    <property type="match status" value="1"/>
</dbReference>